<dbReference type="FunFam" id="2.30.42.10:FF:000061">
    <property type="entry name" value="sorting nexin-27 isoform X2"/>
    <property type="match status" value="1"/>
</dbReference>
<feature type="region of interest" description="Disordered" evidence="6">
    <location>
        <begin position="1"/>
        <end position="29"/>
    </location>
</feature>
<reference evidence="10" key="1">
    <citation type="submission" date="2019-08" db="EMBL/GenBank/DDBJ databases">
        <title>The improved chromosome-level genome for the pearl oyster Pinctada fucata martensii using PacBio sequencing and Hi-C.</title>
        <authorList>
            <person name="Zheng Z."/>
        </authorList>
    </citation>
    <scope>NUCLEOTIDE SEQUENCE</scope>
    <source>
        <strain evidence="10">ZZ-2019</strain>
        <tissue evidence="10">Adductor muscle</tissue>
    </source>
</reference>
<dbReference type="InterPro" id="IPR029071">
    <property type="entry name" value="Ubiquitin-like_domsf"/>
</dbReference>
<gene>
    <name evidence="10" type="ORF">FSP39_006923</name>
</gene>
<dbReference type="Pfam" id="PF00595">
    <property type="entry name" value="PDZ"/>
    <property type="match status" value="1"/>
</dbReference>
<evidence type="ECO:0000259" key="8">
    <source>
        <dbReference type="PROSITE" id="PS50195"/>
    </source>
</evidence>
<proteinExistence type="predicted"/>
<feature type="domain" description="PDZ" evidence="7">
    <location>
        <begin position="25"/>
        <end position="118"/>
    </location>
</feature>
<dbReference type="PROSITE" id="PS50200">
    <property type="entry name" value="RA"/>
    <property type="match status" value="1"/>
</dbReference>
<dbReference type="SUPFAM" id="SSF50156">
    <property type="entry name" value="PDZ domain-like"/>
    <property type="match status" value="1"/>
</dbReference>
<dbReference type="SMART" id="SM00228">
    <property type="entry name" value="PDZ"/>
    <property type="match status" value="1"/>
</dbReference>
<feature type="domain" description="Ras-associating" evidence="9">
    <location>
        <begin position="259"/>
        <end position="347"/>
    </location>
</feature>
<dbReference type="PROSITE" id="PS50195">
    <property type="entry name" value="PX"/>
    <property type="match status" value="1"/>
</dbReference>
<evidence type="ECO:0000256" key="4">
    <source>
        <dbReference type="ARBA" id="ARBA00023121"/>
    </source>
</evidence>
<dbReference type="CDD" id="cd06886">
    <property type="entry name" value="PX_SNX27"/>
    <property type="match status" value="1"/>
</dbReference>
<dbReference type="Pfam" id="PF00788">
    <property type="entry name" value="RA"/>
    <property type="match status" value="1"/>
</dbReference>
<keyword evidence="4" id="KW-0446">Lipid-binding</keyword>
<dbReference type="Gene3D" id="2.30.42.10">
    <property type="match status" value="1"/>
</dbReference>
<accession>A0AA88Y3G6</accession>
<keyword evidence="3" id="KW-0967">Endosome</keyword>
<comment type="subcellular location">
    <subcellularLocation>
        <location evidence="2">Early endosome</location>
    </subcellularLocation>
    <subcellularLocation>
        <location evidence="1">Endomembrane system</location>
        <topology evidence="1">Peripheral membrane protein</topology>
    </subcellularLocation>
</comment>
<dbReference type="PROSITE" id="PS50106">
    <property type="entry name" value="PDZ"/>
    <property type="match status" value="1"/>
</dbReference>
<dbReference type="InterPro" id="IPR001478">
    <property type="entry name" value="PDZ"/>
</dbReference>
<keyword evidence="11" id="KW-1185">Reference proteome</keyword>
<evidence type="ECO:0000256" key="2">
    <source>
        <dbReference type="ARBA" id="ARBA00004412"/>
    </source>
</evidence>
<feature type="domain" description="PX" evidence="8">
    <location>
        <begin position="117"/>
        <end position="251"/>
    </location>
</feature>
<dbReference type="InterPro" id="IPR000159">
    <property type="entry name" value="RA_dom"/>
</dbReference>
<dbReference type="CDD" id="cd01777">
    <property type="entry name" value="FERM_F1_SNX27"/>
    <property type="match status" value="1"/>
</dbReference>
<dbReference type="InterPro" id="IPR037835">
    <property type="entry name" value="SNX27_RA"/>
</dbReference>
<dbReference type="SUPFAM" id="SSF64268">
    <property type="entry name" value="PX domain"/>
    <property type="match status" value="1"/>
</dbReference>
<dbReference type="GO" id="GO:0005769">
    <property type="term" value="C:early endosome"/>
    <property type="evidence" value="ECO:0007669"/>
    <property type="project" value="UniProtKB-SubCell"/>
</dbReference>
<dbReference type="GO" id="GO:0032266">
    <property type="term" value="F:phosphatidylinositol-3-phosphate binding"/>
    <property type="evidence" value="ECO:0007669"/>
    <property type="project" value="InterPro"/>
</dbReference>
<evidence type="ECO:0000256" key="5">
    <source>
        <dbReference type="ARBA" id="ARBA00023136"/>
    </source>
</evidence>
<dbReference type="InterPro" id="IPR037833">
    <property type="entry name" value="SNX27_PX"/>
</dbReference>
<evidence type="ECO:0000259" key="7">
    <source>
        <dbReference type="PROSITE" id="PS50106"/>
    </source>
</evidence>
<dbReference type="Gene3D" id="1.20.80.60">
    <property type="match status" value="1"/>
</dbReference>
<dbReference type="CDD" id="cd23070">
    <property type="entry name" value="PDZ_SNX27-like"/>
    <property type="match status" value="1"/>
</dbReference>
<evidence type="ECO:0000313" key="10">
    <source>
        <dbReference type="EMBL" id="KAK3097157.1"/>
    </source>
</evidence>
<dbReference type="Pfam" id="PF00787">
    <property type="entry name" value="PX"/>
    <property type="match status" value="1"/>
</dbReference>
<dbReference type="InterPro" id="IPR036871">
    <property type="entry name" value="PX_dom_sf"/>
</dbReference>
<dbReference type="SMART" id="SM00312">
    <property type="entry name" value="PX"/>
    <property type="match status" value="1"/>
</dbReference>
<protein>
    <recommendedName>
        <fullName evidence="12">Sorting nexin-27</fullName>
    </recommendedName>
</protein>
<dbReference type="AlphaFoldDB" id="A0AA88Y3G6"/>
<keyword evidence="5" id="KW-0472">Membrane</keyword>
<dbReference type="EMBL" id="VSWD01000007">
    <property type="protein sequence ID" value="KAK3097157.1"/>
    <property type="molecule type" value="Genomic_DNA"/>
</dbReference>
<dbReference type="FunFam" id="3.30.1520.10:FF:000003">
    <property type="entry name" value="sorting nexin-27 isoform X2"/>
    <property type="match status" value="1"/>
</dbReference>
<dbReference type="GO" id="GO:0032456">
    <property type="term" value="P:endocytic recycling"/>
    <property type="evidence" value="ECO:0007669"/>
    <property type="project" value="TreeGrafter"/>
</dbReference>
<evidence type="ECO:0000256" key="6">
    <source>
        <dbReference type="SAM" id="MobiDB-lite"/>
    </source>
</evidence>
<evidence type="ECO:0008006" key="12">
    <source>
        <dbReference type="Google" id="ProtNLM"/>
    </source>
</evidence>
<dbReference type="GO" id="GO:0007165">
    <property type="term" value="P:signal transduction"/>
    <property type="evidence" value="ECO:0007669"/>
    <property type="project" value="InterPro"/>
</dbReference>
<dbReference type="Gene3D" id="3.10.20.90">
    <property type="entry name" value="Phosphatidylinositol 3-kinase Catalytic Subunit, Chain A, domain 1"/>
    <property type="match status" value="1"/>
</dbReference>
<name>A0AA88Y3G6_PINIB</name>
<dbReference type="InterPro" id="IPR001683">
    <property type="entry name" value="PX_dom"/>
</dbReference>
<dbReference type="FunFam" id="3.10.20.90:FF:000210">
    <property type="entry name" value="Putative Sorting nexin-27"/>
    <property type="match status" value="1"/>
</dbReference>
<evidence type="ECO:0000256" key="3">
    <source>
        <dbReference type="ARBA" id="ARBA00022753"/>
    </source>
</evidence>
<evidence type="ECO:0000313" key="11">
    <source>
        <dbReference type="Proteomes" id="UP001186944"/>
    </source>
</evidence>
<dbReference type="Gene3D" id="3.30.1520.10">
    <property type="entry name" value="Phox-like domain"/>
    <property type="match status" value="1"/>
</dbReference>
<sequence length="520" mass="58745">MAESDESSPPSSPDFREDDAGGPRSVTITKSETGFGFNVRGQVSEGGVLKSINGVLYAPLQHVSAVLDGGAAQRAGIRKGDRILEVNSVNVEGATHKQVVDLIKSGGDSLTLTVISVPEQVAERLEPSDDSSGPSYIDYSERRSLPISIPDYQTVEQAGERFVVFNIYMAGRHLCSRRYREFDHLHSRLKREFPDFNFPKIPGKKLFNLTEQQLDTRRRGLEQYLEKVCAVRVIGESECMQEFLASPDIDCENNTTTSSEVELKVLMPDRSICVVTIHRNDTTDQVYDAVVSKLNMSDRIAECFYLFETVEYNFDRKLQSNEFPHNIYIQNYSTATATCIALKKWLFLISREVSLNSDPLAVNFLFGEAVDLVNKGQIKTEDKLYELKSLQENGKKNEYLKTVRHLDGYGEVSFPHCACDSRKDGHVIAVIGAECFKLLACKSDGTPESQVIEFQWKDVKSYDVEEEGMSFSFEYNRPGKKPRNVQILTPYVSWIGIFLFLEFIPQKERNSAFVYQIPET</sequence>
<organism evidence="10 11">
    <name type="scientific">Pinctada imbricata</name>
    <name type="common">Atlantic pearl-oyster</name>
    <name type="synonym">Pinctada martensii</name>
    <dbReference type="NCBI Taxonomy" id="66713"/>
    <lineage>
        <taxon>Eukaryota</taxon>
        <taxon>Metazoa</taxon>
        <taxon>Spiralia</taxon>
        <taxon>Lophotrochozoa</taxon>
        <taxon>Mollusca</taxon>
        <taxon>Bivalvia</taxon>
        <taxon>Autobranchia</taxon>
        <taxon>Pteriomorphia</taxon>
        <taxon>Pterioida</taxon>
        <taxon>Pterioidea</taxon>
        <taxon>Pteriidae</taxon>
        <taxon>Pinctada</taxon>
    </lineage>
</organism>
<dbReference type="PANTHER" id="PTHR12431:SF19">
    <property type="entry name" value="SORTING NEXIN-27"/>
    <property type="match status" value="1"/>
</dbReference>
<comment type="caution">
    <text evidence="10">The sequence shown here is derived from an EMBL/GenBank/DDBJ whole genome shotgun (WGS) entry which is preliminary data.</text>
</comment>
<evidence type="ECO:0000259" key="9">
    <source>
        <dbReference type="PROSITE" id="PS50200"/>
    </source>
</evidence>
<dbReference type="PANTHER" id="PTHR12431">
    <property type="entry name" value="SORTING NEXIN 17 AND 27"/>
    <property type="match status" value="1"/>
</dbReference>
<dbReference type="GO" id="GO:0006886">
    <property type="term" value="P:intracellular protein transport"/>
    <property type="evidence" value="ECO:0007669"/>
    <property type="project" value="TreeGrafter"/>
</dbReference>
<dbReference type="Proteomes" id="UP001186944">
    <property type="component" value="Unassembled WGS sequence"/>
</dbReference>
<dbReference type="InterPro" id="IPR037827">
    <property type="entry name" value="SNX27_FERM-like_dom"/>
</dbReference>
<dbReference type="CDD" id="cd13338">
    <property type="entry name" value="FERM-like_C_SNX27"/>
    <property type="match status" value="1"/>
</dbReference>
<dbReference type="InterPro" id="IPR036034">
    <property type="entry name" value="PDZ_sf"/>
</dbReference>
<evidence type="ECO:0000256" key="1">
    <source>
        <dbReference type="ARBA" id="ARBA00004184"/>
    </source>
</evidence>
<dbReference type="SUPFAM" id="SSF54236">
    <property type="entry name" value="Ubiquitin-like"/>
    <property type="match status" value="1"/>
</dbReference>